<dbReference type="InterPro" id="IPR001229">
    <property type="entry name" value="Jacalin-like_lectin_dom"/>
</dbReference>
<sequence length="683" mass="75609">MSKESIELFNLRPNEELFSPCVIIHGSIGKGQTASNIQVQHPQLPPLTFPVHDSHFKATIILTPGANRLTFITDTNVSKVVDCFYSPLDQNVPVHLCLIVAKDSPLEFDSPASQKAKEGGNGLDLAIKKMRVGARLMQAFTNEQMLRNGFGHRTIRFVEEYTWDTQFAQRIAMRNTVKIHIVRSDKTTKEIRDPDVAQQNDKAKDQGGLFGIAMDALKKYGGPFTQNEKPVQAACVFLDTHWDGKLIRGHAALGGGDADIKLAIFGSHGMYSWPTCMEQLIPYFTDETRASTKEVANDCNECGTHWECLNITLGAFMHEIGHLLGSPHQVNGVMLRDYVRFNRSFLTKESYSLRTNSNGAKPPIFPKEECTWNRLDLLRYLYHPTFTVPQDYYDASFMRPGRLGNFDYPKPSVYNQGNNIFTLTSKTGIYLIEIICGDLAKAHIEYLPLSLGGTGPQKEVTLSLDELRSRIPPNDVPEHSNSFALRVLAVNTSDLFIENFPKSLSGGDINMSKYGYPSSVVGHKSAVSGRLENSQETGIIPVDMRTVTKVTVYYAHALMGLVFTCSDPVAIPAIPPRTYEGQKQAPMTTSNKKSKNVVFGKQEGNKLDFVLQPNEEIVGFNLRCGWWIDAIQIVTNTGRMSPMLGNSGGGLSEVQPPAGQRILGIYGSVGGWVDAFGIVYGAI</sequence>
<dbReference type="VEuPathDB" id="FungiDB:B1J91_C01375g"/>
<organism evidence="2 3">
    <name type="scientific">Candida glabrata</name>
    <name type="common">Yeast</name>
    <name type="synonym">Torulopsis glabrata</name>
    <dbReference type="NCBI Taxonomy" id="5478"/>
    <lineage>
        <taxon>Eukaryota</taxon>
        <taxon>Fungi</taxon>
        <taxon>Dikarya</taxon>
        <taxon>Ascomycota</taxon>
        <taxon>Saccharomycotina</taxon>
        <taxon>Saccharomycetes</taxon>
        <taxon>Saccharomycetales</taxon>
        <taxon>Saccharomycetaceae</taxon>
        <taxon>Nakaseomyces</taxon>
    </lineage>
</organism>
<dbReference type="VEuPathDB" id="FungiDB:CAGL0C01375g"/>
<dbReference type="Proteomes" id="UP000054886">
    <property type="component" value="Unassembled WGS sequence"/>
</dbReference>
<dbReference type="VEuPathDB" id="FungiDB:GVI51_C01111"/>
<feature type="domain" description="Jacalin-type lectin" evidence="1">
    <location>
        <begin position="518"/>
        <end position="682"/>
    </location>
</feature>
<dbReference type="PANTHER" id="PTHR21054:SF2">
    <property type="entry name" value="MIP04191P"/>
    <property type="match status" value="1"/>
</dbReference>
<dbReference type="SUPFAM" id="SSF51101">
    <property type="entry name" value="Mannose-binding lectins"/>
    <property type="match status" value="1"/>
</dbReference>
<dbReference type="VEuPathDB" id="FungiDB:GWK60_C00957"/>
<proteinExistence type="predicted"/>
<name>A0A0W0CHK4_CANGB</name>
<protein>
    <submittedName>
        <fullName evidence="2">Putative zinc metalloproteinase</fullName>
    </submittedName>
</protein>
<dbReference type="InterPro" id="IPR021917">
    <property type="entry name" value="Unchr_Zn-peptidase-like"/>
</dbReference>
<dbReference type="Gene3D" id="2.100.10.30">
    <property type="entry name" value="Jacalin-like lectin domain"/>
    <property type="match status" value="1"/>
</dbReference>
<dbReference type="Pfam" id="PF12044">
    <property type="entry name" value="Metallopep"/>
    <property type="match status" value="1"/>
</dbReference>
<dbReference type="InterPro" id="IPR053002">
    <property type="entry name" value="Metalloproteinase_M10B"/>
</dbReference>
<dbReference type="Pfam" id="PF01419">
    <property type="entry name" value="Jacalin"/>
    <property type="match status" value="1"/>
</dbReference>
<comment type="caution">
    <text evidence="2">The sequence shown here is derived from an EMBL/GenBank/DDBJ whole genome shotgun (WGS) entry which is preliminary data.</text>
</comment>
<dbReference type="InterPro" id="IPR036404">
    <property type="entry name" value="Jacalin-like_lectin_dom_sf"/>
</dbReference>
<dbReference type="OMA" id="MFRNNFG"/>
<dbReference type="EMBL" id="LLZZ01000179">
    <property type="protein sequence ID" value="KTA95839.1"/>
    <property type="molecule type" value="Genomic_DNA"/>
</dbReference>
<dbReference type="PROSITE" id="PS51752">
    <property type="entry name" value="JACALIN_LECTIN"/>
    <property type="match status" value="1"/>
</dbReference>
<dbReference type="AlphaFoldDB" id="A0A0W0CHK4"/>
<reference evidence="2 3" key="1">
    <citation type="submission" date="2015-10" db="EMBL/GenBank/DDBJ databases">
        <title>Draft genomes sequences of Candida glabrata isolates 1A, 1B, 2A, 2B, 3A and 3B.</title>
        <authorList>
            <person name="Haavelsrud O.E."/>
            <person name="Gaustad P."/>
        </authorList>
    </citation>
    <scope>NUCLEOTIDE SEQUENCE [LARGE SCALE GENOMIC DNA]</scope>
    <source>
        <strain evidence="2">910700640</strain>
    </source>
</reference>
<dbReference type="PANTHER" id="PTHR21054">
    <property type="entry name" value="ZINC METALLOPROTEINASE-RELATED"/>
    <property type="match status" value="1"/>
</dbReference>
<evidence type="ECO:0000313" key="2">
    <source>
        <dbReference type="EMBL" id="KTA95839.1"/>
    </source>
</evidence>
<evidence type="ECO:0000259" key="1">
    <source>
        <dbReference type="PROSITE" id="PS51752"/>
    </source>
</evidence>
<accession>A0A0W0CHK4</accession>
<evidence type="ECO:0000313" key="3">
    <source>
        <dbReference type="Proteomes" id="UP000054886"/>
    </source>
</evidence>
<dbReference type="PhylomeDB" id="A0A0W0CHK4"/>
<dbReference type="GO" id="GO:0005737">
    <property type="term" value="C:cytoplasm"/>
    <property type="evidence" value="ECO:0007669"/>
    <property type="project" value="TreeGrafter"/>
</dbReference>
<gene>
    <name evidence="2" type="ORF">AO440_000420</name>
</gene>